<evidence type="ECO:0000313" key="2">
    <source>
        <dbReference type="Proteomes" id="UP000046392"/>
    </source>
</evidence>
<name>A0A0N5B6W8_STREA</name>
<dbReference type="InterPro" id="IPR027417">
    <property type="entry name" value="P-loop_NTPase"/>
</dbReference>
<accession>A0A0N5B6W8</accession>
<dbReference type="GO" id="GO:0043139">
    <property type="term" value="F:5'-3' DNA helicase activity"/>
    <property type="evidence" value="ECO:0007669"/>
    <property type="project" value="TreeGrafter"/>
</dbReference>
<feature type="domain" description="DNA2/NAM7 helicase helicase" evidence="1">
    <location>
        <begin position="229"/>
        <end position="281"/>
    </location>
</feature>
<dbReference type="Gene3D" id="3.40.50.300">
    <property type="entry name" value="P-loop containing nucleotide triphosphate hydrolases"/>
    <property type="match status" value="1"/>
</dbReference>
<protein>
    <submittedName>
        <fullName evidence="3">AAA_11 domain-containing protein</fullName>
    </submittedName>
</protein>
<dbReference type="SUPFAM" id="SSF52540">
    <property type="entry name" value="P-loop containing nucleoside triphosphate hydrolases"/>
    <property type="match status" value="1"/>
</dbReference>
<dbReference type="Pfam" id="PF13086">
    <property type="entry name" value="AAA_11"/>
    <property type="match status" value="1"/>
</dbReference>
<organism evidence="2 3">
    <name type="scientific">Strongyloides papillosus</name>
    <name type="common">Intestinal threadworm</name>
    <dbReference type="NCBI Taxonomy" id="174720"/>
    <lineage>
        <taxon>Eukaryota</taxon>
        <taxon>Metazoa</taxon>
        <taxon>Ecdysozoa</taxon>
        <taxon>Nematoda</taxon>
        <taxon>Chromadorea</taxon>
        <taxon>Rhabditida</taxon>
        <taxon>Tylenchina</taxon>
        <taxon>Panagrolaimomorpha</taxon>
        <taxon>Strongyloidoidea</taxon>
        <taxon>Strongyloididae</taxon>
        <taxon>Strongyloides</taxon>
    </lineage>
</organism>
<dbReference type="Proteomes" id="UP000046392">
    <property type="component" value="Unplaced"/>
</dbReference>
<evidence type="ECO:0000313" key="3">
    <source>
        <dbReference type="WBParaSite" id="SPAL_0000180400.1"/>
    </source>
</evidence>
<proteinExistence type="predicted"/>
<dbReference type="STRING" id="174720.A0A0N5B6W8"/>
<evidence type="ECO:0000259" key="1">
    <source>
        <dbReference type="Pfam" id="PF13086"/>
    </source>
</evidence>
<dbReference type="InterPro" id="IPR041677">
    <property type="entry name" value="DNA2/NAM7_AAA_11"/>
</dbReference>
<dbReference type="InterPro" id="IPR050534">
    <property type="entry name" value="Coronavir_polyprotein_1ab"/>
</dbReference>
<dbReference type="WBParaSite" id="SPAL_0000180400.1">
    <property type="protein sequence ID" value="SPAL_0000180400.1"/>
    <property type="gene ID" value="SPAL_0000180400"/>
</dbReference>
<dbReference type="AlphaFoldDB" id="A0A0N5B6W8"/>
<sequence>MMKSFGKLLYLVRFQNIKHSIPSVRYLASSKLLGKENTAKKPEAPLPVLFNEKLNLFKLGLEAKLLAKFLEINKLTLPDNIEKNSTGRNQTFYNLKAEKIYYHALHGNVIELCDNKLIGLSASIFPTAKPFVLKQNDKQFISYLMDYNPDNGTILLKLIPTIYEWKEIRTNSNFDLLPLPKNSFDSVLEFLFSCRFTKMPGWKTLESIYNESKSPKAYSDKPVRFNGEFNATQQNAIKAALNAERQILCIGGPPGTGKTQVIVEIVKQLLEDGQKILVVVPNPDVPTIIYERIDFTKYKACVMMGDEIIKIEGRTKIHIDFERLEYMASLISEIKEEDVSS</sequence>
<dbReference type="PANTHER" id="PTHR43788">
    <property type="entry name" value="DNA2/NAM7 HELICASE FAMILY MEMBER"/>
    <property type="match status" value="1"/>
</dbReference>
<dbReference type="PANTHER" id="PTHR43788:SF8">
    <property type="entry name" value="DNA-BINDING PROTEIN SMUBP-2"/>
    <property type="match status" value="1"/>
</dbReference>
<reference evidence="3" key="1">
    <citation type="submission" date="2017-02" db="UniProtKB">
        <authorList>
            <consortium name="WormBaseParasite"/>
        </authorList>
    </citation>
    <scope>IDENTIFICATION</scope>
</reference>
<keyword evidence="2" id="KW-1185">Reference proteome</keyword>